<name>A0A2K4ZED7_9FIRM</name>
<keyword evidence="5" id="KW-0472">Membrane</keyword>
<dbReference type="GO" id="GO:0003677">
    <property type="term" value="F:DNA binding"/>
    <property type="evidence" value="ECO:0007669"/>
    <property type="project" value="InterPro"/>
</dbReference>
<dbReference type="EMBL" id="OFSM01000006">
    <property type="protein sequence ID" value="SOY28818.1"/>
    <property type="molecule type" value="Genomic_DNA"/>
</dbReference>
<dbReference type="PROSITE" id="PS50901">
    <property type="entry name" value="FTSK"/>
    <property type="match status" value="2"/>
</dbReference>
<dbReference type="PANTHER" id="PTHR22683">
    <property type="entry name" value="SPORULATION PROTEIN RELATED"/>
    <property type="match status" value="1"/>
</dbReference>
<feature type="transmembrane region" description="Helical" evidence="5">
    <location>
        <begin position="265"/>
        <end position="285"/>
    </location>
</feature>
<dbReference type="InterPro" id="IPR023839">
    <property type="entry name" value="Firmicutes_EssC_C"/>
</dbReference>
<keyword evidence="3 4" id="KW-0067">ATP-binding</keyword>
<dbReference type="InterPro" id="IPR003593">
    <property type="entry name" value="AAA+_ATPase"/>
</dbReference>
<evidence type="ECO:0000256" key="2">
    <source>
        <dbReference type="ARBA" id="ARBA00022741"/>
    </source>
</evidence>
<keyword evidence="2 4" id="KW-0547">Nucleotide-binding</keyword>
<dbReference type="OrthoDB" id="9807790at2"/>
<dbReference type="SUPFAM" id="SSF52540">
    <property type="entry name" value="P-loop containing nucleoside triphosphate hydrolases"/>
    <property type="match status" value="2"/>
</dbReference>
<protein>
    <submittedName>
        <fullName evidence="7">ESX-1 secretion system protein EccCa1</fullName>
    </submittedName>
</protein>
<keyword evidence="8" id="KW-1185">Reference proteome</keyword>
<dbReference type="PANTHER" id="PTHR22683:SF1">
    <property type="entry name" value="TYPE VII SECRETION SYSTEM PROTEIN ESSC"/>
    <property type="match status" value="1"/>
</dbReference>
<evidence type="ECO:0000256" key="5">
    <source>
        <dbReference type="SAM" id="Phobius"/>
    </source>
</evidence>
<dbReference type="Proteomes" id="UP000236311">
    <property type="component" value="Unassembled WGS sequence"/>
</dbReference>
<keyword evidence="5" id="KW-0812">Transmembrane</keyword>
<evidence type="ECO:0000259" key="6">
    <source>
        <dbReference type="PROSITE" id="PS50901"/>
    </source>
</evidence>
<sequence length="1533" mass="172217">MNVQKYILTILNSSIFREVDVYPDTSPLKIGTLQDCDVRLKRELFAEPVCVTLLYGEGEWRAACAEGLCIHSPSVKDSKETVIRHGDIIEIHSAGSGAVLFSMSFSYDFTLNSTDFDTIVDVRNISRLVIGNSPDAQIKLESAYIGSEYITLDRRPDGGYDVDAGHAPASATLNGIRLFGKAQAGEYDFIGIADYSFYFKNQVLYTAKREDMRMSGISSQPLREETPAFDYPKLNRSPRMLYDFDTRPVEILNPPQKPDKPRDNLVLQLSPALLMMAVTVLTRSGLIGGTASGNPTFLIFSVATMAVGIVTSVISFIHNRKRYEKDLAEWNQDYAAYVSAKRQEIEAGQDRERSALNDIYPGPEKERDFVKTFSGRLFERSLGDADFLHVRAGLGAVPAKREITYQQEEHVKVENELMSVPVQLHEEYSMIKDAPVLLHLREAGAVGVIGSTGEQYAFFKSMLLDICVLHSYEEVQIIVLLPREEQKRYEWIKWFPHIKESGGGMRGIVCDDESRDNVFEYLYALMAERKAAAEGAERSVPLPHVVVFVLEEYAIKTHPLSKYADQSAECGVSFVYFKEYKENLPQYCGEIVELTQTGGTLRLRNDKEFACPFVREEVSDDSIRFAAERLAPVYCEKIALSSRLTSNITLFELLNILSPEDLNLSERWSRANVQKSLAAPLGVDVKGSRIFLDLHEKAHGPHGLVAGTTGSGKSEIMQSYILSAAVNFHPYEVSFVLIDFKGGGMANQFENLPHLIGKITDIDSHEMNRSLLSIRAELEKRKRLFAEYEVNHIDQYIAKFRSGETKTALPHLILIVDEFAELKAEQPEFMKELISTARVGRSLGIHLILATQKPAGQVNEQIWSNSKFKLCLKVATKEDSNEVLRSPLAAEIREPGRAYLQVGNNEIFTLFQSAYSGASAISDKNGNMREFSVSEVSFTGKRTVVYERKAQQSGDGSRITQLKAMIQYMDQYCRDACIPRLPSICLPPLPEVIDYPEGGENACTGICVPVGVYDDPANQIQPPVSLNLSQGNIMIVGSAQTGKTLLLQTILRGIAENYDPGQVAVYVLDFASKVMKIYEGLNHVGGVLTDADDEKLKNFFKMIREEIADRKETFSQLGIGSYETYLEQTPSPDKPQIVIMIDNLAAFKELFQEYEDAMLNICREGLALGVTVIATAKQMMGLSYKYLSNFATRLAFNCTESSEYNNIFDRCPIRPGNVQGRGLVSIEKTVYEYQVYLPFDGIVETGGEQRRTEGRRIEQAKEFVNRISARYGKRRARAIPAIPPVLTAEYWEGEEFAPYVIPVALTYSEIEPVTVDLAHVGTLGIYGREGFGKSNLLRSVLTYLQRHVFDLPCEAYLIDGYDRQLAEFETCGFVEQFTVDCADFEEIVLRFADRAKERMEILRMGGSLEEEPLLLCVVQNPQIFTAGTIPKPVCEQFRKLLPEAKQLKICFIFSNVDNNGEFTPPDMMKIVRDFQQFFFLDDMANVKLFGANKFSSTDLKPYKKPISLGDGYWYEARNGIEKVKMVKCEEGSL</sequence>
<proteinExistence type="predicted"/>
<feature type="domain" description="FtsK" evidence="6">
    <location>
        <begin position="687"/>
        <end position="881"/>
    </location>
</feature>
<organism evidence="7 8">
    <name type="scientific">Acetatifactor muris</name>
    <dbReference type="NCBI Taxonomy" id="879566"/>
    <lineage>
        <taxon>Bacteria</taxon>
        <taxon>Bacillati</taxon>
        <taxon>Bacillota</taxon>
        <taxon>Clostridia</taxon>
        <taxon>Lachnospirales</taxon>
        <taxon>Lachnospiraceae</taxon>
        <taxon>Acetatifactor</taxon>
    </lineage>
</organism>
<dbReference type="Gene3D" id="3.40.50.300">
    <property type="entry name" value="P-loop containing nucleotide triphosphate hydrolases"/>
    <property type="match status" value="4"/>
</dbReference>
<feature type="domain" description="FtsK" evidence="6">
    <location>
        <begin position="1021"/>
        <end position="1205"/>
    </location>
</feature>
<evidence type="ECO:0000256" key="4">
    <source>
        <dbReference type="PROSITE-ProRule" id="PRU00289"/>
    </source>
</evidence>
<keyword evidence="1" id="KW-0677">Repeat</keyword>
<feature type="binding site" evidence="4">
    <location>
        <begin position="707"/>
        <end position="714"/>
    </location>
    <ligand>
        <name>ATP</name>
        <dbReference type="ChEBI" id="CHEBI:30616"/>
    </ligand>
</feature>
<evidence type="ECO:0000313" key="7">
    <source>
        <dbReference type="EMBL" id="SOY28818.1"/>
    </source>
</evidence>
<feature type="transmembrane region" description="Helical" evidence="5">
    <location>
        <begin position="297"/>
        <end position="317"/>
    </location>
</feature>
<dbReference type="InterPro" id="IPR002543">
    <property type="entry name" value="FtsK_dom"/>
</dbReference>
<keyword evidence="5" id="KW-1133">Transmembrane helix</keyword>
<dbReference type="InterPro" id="IPR050206">
    <property type="entry name" value="FtsK/SpoIIIE/SftA"/>
</dbReference>
<dbReference type="NCBIfam" id="TIGR03928">
    <property type="entry name" value="T7_EssCb_Firm"/>
    <property type="match status" value="1"/>
</dbReference>
<dbReference type="InterPro" id="IPR027417">
    <property type="entry name" value="P-loop_NTPase"/>
</dbReference>
<dbReference type="GO" id="GO:0005524">
    <property type="term" value="F:ATP binding"/>
    <property type="evidence" value="ECO:0007669"/>
    <property type="project" value="UniProtKB-UniRule"/>
</dbReference>
<gene>
    <name evidence="7" type="primary">eccCa1</name>
    <name evidence="7" type="ORF">AMURIS_01532</name>
</gene>
<reference evidence="7 8" key="1">
    <citation type="submission" date="2018-01" db="EMBL/GenBank/DDBJ databases">
        <authorList>
            <person name="Gaut B.S."/>
            <person name="Morton B.R."/>
            <person name="Clegg M.T."/>
            <person name="Duvall M.R."/>
        </authorList>
    </citation>
    <scope>NUCLEOTIDE SEQUENCE [LARGE SCALE GENOMIC DNA]</scope>
    <source>
        <strain evidence="7">GP69</strain>
    </source>
</reference>
<evidence type="ECO:0000313" key="8">
    <source>
        <dbReference type="Proteomes" id="UP000236311"/>
    </source>
</evidence>
<accession>A0A2K4ZED7</accession>
<feature type="binding site" evidence="4">
    <location>
        <begin position="1037"/>
        <end position="1044"/>
    </location>
    <ligand>
        <name>ATP</name>
        <dbReference type="ChEBI" id="CHEBI:30616"/>
    </ligand>
</feature>
<dbReference type="CDD" id="cd01127">
    <property type="entry name" value="TrwB_TraG_TraD_VirD4"/>
    <property type="match status" value="1"/>
</dbReference>
<dbReference type="RefSeq" id="WP_103238884.1">
    <property type="nucleotide sequence ID" value="NZ_CANRXC010000042.1"/>
</dbReference>
<evidence type="ECO:0000256" key="3">
    <source>
        <dbReference type="ARBA" id="ARBA00022840"/>
    </source>
</evidence>
<dbReference type="Pfam" id="PF01580">
    <property type="entry name" value="FtsK_SpoIIIE"/>
    <property type="match status" value="2"/>
</dbReference>
<dbReference type="SMART" id="SM00382">
    <property type="entry name" value="AAA"/>
    <property type="match status" value="3"/>
</dbReference>
<evidence type="ECO:0000256" key="1">
    <source>
        <dbReference type="ARBA" id="ARBA00022737"/>
    </source>
</evidence>